<feature type="transmembrane region" description="Helical" evidence="1">
    <location>
        <begin position="234"/>
        <end position="254"/>
    </location>
</feature>
<name>A0A1F5YGJ3_9BACT</name>
<protein>
    <recommendedName>
        <fullName evidence="2">EamA domain-containing protein</fullName>
    </recommendedName>
</protein>
<dbReference type="AlphaFoldDB" id="A0A1F5YGJ3"/>
<proteinExistence type="predicted"/>
<dbReference type="InterPro" id="IPR000620">
    <property type="entry name" value="EamA_dom"/>
</dbReference>
<sequence length="281" mass="31302">MVTVYLASILAGVFYGITESVNKYITEKKYSAFSYAFIQFGINLIVYSLLFPLIRQIPGSPTPYIYLSISALLVVIGNILIIKSYKTEDISNLNILTKSSLIIAFLIGVVILKESVSILNVLAIILILLGVIIIFFEKRTIKLSPGYLTALLSGICYGVQTFFLKKSSSYFHPISFYFFFYIFTVIFMLFIPGASKDIKPIFEKYKHLIIPSRIALVIANLLFIWSIANGKIAIVNANAETTLLLSILFIGILFLGEKNNIGKKVAGSLLCIVGIILLNFF</sequence>
<feature type="transmembrane region" description="Helical" evidence="1">
    <location>
        <begin position="207"/>
        <end position="228"/>
    </location>
</feature>
<reference evidence="3 4" key="1">
    <citation type="journal article" date="2016" name="Nat. Commun.">
        <title>Thousands of microbial genomes shed light on interconnected biogeochemical processes in an aquifer system.</title>
        <authorList>
            <person name="Anantharaman K."/>
            <person name="Brown C.T."/>
            <person name="Hug L.A."/>
            <person name="Sharon I."/>
            <person name="Castelle C.J."/>
            <person name="Probst A.J."/>
            <person name="Thomas B.C."/>
            <person name="Singh A."/>
            <person name="Wilkins M.J."/>
            <person name="Karaoz U."/>
            <person name="Brodie E.L."/>
            <person name="Williams K.H."/>
            <person name="Hubbard S.S."/>
            <person name="Banfield J.F."/>
        </authorList>
    </citation>
    <scope>NUCLEOTIDE SEQUENCE [LARGE SCALE GENOMIC DNA]</scope>
</reference>
<feature type="domain" description="EamA" evidence="2">
    <location>
        <begin position="145"/>
        <end position="279"/>
    </location>
</feature>
<dbReference type="PANTHER" id="PTHR22911">
    <property type="entry name" value="ACYL-MALONYL CONDENSING ENZYME-RELATED"/>
    <property type="match status" value="1"/>
</dbReference>
<accession>A0A1F5YGJ3</accession>
<gene>
    <name evidence="3" type="ORF">A2Y99_03210</name>
</gene>
<dbReference type="Pfam" id="PF00892">
    <property type="entry name" value="EamA"/>
    <property type="match status" value="2"/>
</dbReference>
<keyword evidence="1" id="KW-0812">Transmembrane</keyword>
<keyword evidence="1" id="KW-1133">Transmembrane helix</keyword>
<organism evidence="3 4">
    <name type="scientific">Candidatus Gottesmanbacteria bacterium RBG_13_37_7</name>
    <dbReference type="NCBI Taxonomy" id="1798369"/>
    <lineage>
        <taxon>Bacteria</taxon>
        <taxon>Candidatus Gottesmaniibacteriota</taxon>
    </lineage>
</organism>
<feature type="domain" description="EamA" evidence="2">
    <location>
        <begin position="5"/>
        <end position="135"/>
    </location>
</feature>
<feature type="transmembrane region" description="Helical" evidence="1">
    <location>
        <begin position="148"/>
        <end position="164"/>
    </location>
</feature>
<feature type="transmembrane region" description="Helical" evidence="1">
    <location>
        <begin position="63"/>
        <end position="81"/>
    </location>
</feature>
<evidence type="ECO:0000259" key="2">
    <source>
        <dbReference type="Pfam" id="PF00892"/>
    </source>
</evidence>
<evidence type="ECO:0000313" key="3">
    <source>
        <dbReference type="EMBL" id="OGF99253.1"/>
    </source>
</evidence>
<evidence type="ECO:0000313" key="4">
    <source>
        <dbReference type="Proteomes" id="UP000178230"/>
    </source>
</evidence>
<dbReference type="EMBL" id="MFIY01000063">
    <property type="protein sequence ID" value="OGF99253.1"/>
    <property type="molecule type" value="Genomic_DNA"/>
</dbReference>
<feature type="transmembrane region" description="Helical" evidence="1">
    <location>
        <begin position="32"/>
        <end position="51"/>
    </location>
</feature>
<dbReference type="InterPro" id="IPR037185">
    <property type="entry name" value="EmrE-like"/>
</dbReference>
<keyword evidence="1" id="KW-0472">Membrane</keyword>
<feature type="transmembrane region" description="Helical" evidence="1">
    <location>
        <begin position="176"/>
        <end position="195"/>
    </location>
</feature>
<comment type="caution">
    <text evidence="3">The sequence shown here is derived from an EMBL/GenBank/DDBJ whole genome shotgun (WGS) entry which is preliminary data.</text>
</comment>
<dbReference type="Proteomes" id="UP000178230">
    <property type="component" value="Unassembled WGS sequence"/>
</dbReference>
<feature type="transmembrane region" description="Helical" evidence="1">
    <location>
        <begin position="118"/>
        <end position="136"/>
    </location>
</feature>
<feature type="transmembrane region" description="Helical" evidence="1">
    <location>
        <begin position="261"/>
        <end position="280"/>
    </location>
</feature>
<dbReference type="GO" id="GO:0016020">
    <property type="term" value="C:membrane"/>
    <property type="evidence" value="ECO:0007669"/>
    <property type="project" value="InterPro"/>
</dbReference>
<feature type="transmembrane region" description="Helical" evidence="1">
    <location>
        <begin position="93"/>
        <end position="112"/>
    </location>
</feature>
<dbReference type="SUPFAM" id="SSF103481">
    <property type="entry name" value="Multidrug resistance efflux transporter EmrE"/>
    <property type="match status" value="2"/>
</dbReference>
<evidence type="ECO:0000256" key="1">
    <source>
        <dbReference type="SAM" id="Phobius"/>
    </source>
</evidence>